<dbReference type="OMA" id="ACVANEH"/>
<dbReference type="OrthoDB" id="3360747at2759"/>
<name>A0A1M8A8E3_MALS4</name>
<organism evidence="1 2">
    <name type="scientific">Malassezia sympodialis (strain ATCC 42132)</name>
    <name type="common">Atopic eczema-associated yeast</name>
    <dbReference type="NCBI Taxonomy" id="1230383"/>
    <lineage>
        <taxon>Eukaryota</taxon>
        <taxon>Fungi</taxon>
        <taxon>Dikarya</taxon>
        <taxon>Basidiomycota</taxon>
        <taxon>Ustilaginomycotina</taxon>
        <taxon>Malasseziomycetes</taxon>
        <taxon>Malasseziales</taxon>
        <taxon>Malasseziaceae</taxon>
        <taxon>Malassezia</taxon>
    </lineage>
</organism>
<sequence length="289" mass="32431">MRQFMPRPWTWSDWTQAWHSLLSSQGTRSRQPSAASARWALDVALVVEGRRTATLFDASTLAWRECLAWDAWLEQQRLPVMLVLFEPARHVFLVHTKVLDTLQQHPPLFVDPAHATQTLDEPPESARVALALLQDAAQRSQRSMLLRSDAPHARLCGIALCGWLLGYPVSYAVSHAPATFAAQALDRCDGRTWDTDVWFDDDSLPAGALSLLLVQAIVHMEVPGVSLPRNHLMMSFSIPTALPNATDIARAWQRRLTIPWGDGPTRLPFLEHATCEVRLSHVHQDHIAL</sequence>
<proteinExistence type="predicted"/>
<reference evidence="2" key="1">
    <citation type="journal article" date="2017" name="Nucleic Acids Res.">
        <title>Proteogenomics produces comprehensive and highly accurate protein-coding gene annotation in a complete genome assembly of Malassezia sympodialis.</title>
        <authorList>
            <person name="Zhu Y."/>
            <person name="Engstroem P.G."/>
            <person name="Tellgren-Roth C."/>
            <person name="Baudo C.D."/>
            <person name="Kennell J.C."/>
            <person name="Sun S."/>
            <person name="Billmyre R.B."/>
            <person name="Schroeder M.S."/>
            <person name="Andersson A."/>
            <person name="Holm T."/>
            <person name="Sigurgeirsson B."/>
            <person name="Wu G."/>
            <person name="Sankaranarayanan S.R."/>
            <person name="Siddharthan R."/>
            <person name="Sanyal K."/>
            <person name="Lundeberg J."/>
            <person name="Nystedt B."/>
            <person name="Boekhout T."/>
            <person name="Dawson T.L. Jr."/>
            <person name="Heitman J."/>
            <person name="Scheynius A."/>
            <person name="Lehtioe J."/>
        </authorList>
    </citation>
    <scope>NUCLEOTIDE SEQUENCE [LARGE SCALE GENOMIC DNA]</scope>
    <source>
        <strain evidence="2">ATCC 42132</strain>
    </source>
</reference>
<gene>
    <name evidence="1" type="ORF">MSYG_3036</name>
</gene>
<dbReference type="Proteomes" id="UP000186303">
    <property type="component" value="Chromosome 4"/>
</dbReference>
<dbReference type="VEuPathDB" id="FungiDB:MSYG_3036"/>
<accession>A0A1M8A8E3</accession>
<evidence type="ECO:0000313" key="2">
    <source>
        <dbReference type="Proteomes" id="UP000186303"/>
    </source>
</evidence>
<protein>
    <submittedName>
        <fullName evidence="1">Uncharacterized protein</fullName>
    </submittedName>
</protein>
<dbReference type="InterPro" id="IPR027850">
    <property type="entry name" value="DUF4504"/>
</dbReference>
<dbReference type="AlphaFoldDB" id="A0A1M8A8E3"/>
<dbReference type="EMBL" id="LT671824">
    <property type="protein sequence ID" value="SHO78689.1"/>
    <property type="molecule type" value="Genomic_DNA"/>
</dbReference>
<dbReference type="Pfam" id="PF14953">
    <property type="entry name" value="DUF4504"/>
    <property type="match status" value="1"/>
</dbReference>
<evidence type="ECO:0000313" key="1">
    <source>
        <dbReference type="EMBL" id="SHO78689.1"/>
    </source>
</evidence>
<keyword evidence="2" id="KW-1185">Reference proteome</keyword>